<reference evidence="2 3" key="1">
    <citation type="journal article" date="2019" name="Int. J. Syst. Evol. Microbiol.">
        <title>The Draft Whole-Genome Sequence of the Antibiotic Producer Empedobacter haloabium ATCC 31962 Provides Indications for Its Taxonomic Reclassification.</title>
        <authorList>
            <person name="Miess H."/>
            <person name="Arlt P."/>
            <person name="Apel A.K."/>
            <person name="Weber T."/>
            <person name="Nieselt K."/>
            <person name="Hanssen F."/>
            <person name="Czemmel S."/>
            <person name="Nahnsen S."/>
            <person name="Gross H."/>
        </authorList>
    </citation>
    <scope>NUCLEOTIDE SEQUENCE [LARGE SCALE GENOMIC DNA]</scope>
    <source>
        <strain evidence="2 3">ATCC 31962</strain>
    </source>
</reference>
<protein>
    <recommendedName>
        <fullName evidence="4">Type-F conjugative transfer system protein TrbI</fullName>
    </recommendedName>
</protein>
<dbReference type="Proteomes" id="UP000321323">
    <property type="component" value="Chromosome"/>
</dbReference>
<accession>A0ABZ1UTN6</accession>
<keyword evidence="1" id="KW-0732">Signal</keyword>
<evidence type="ECO:0000256" key="1">
    <source>
        <dbReference type="SAM" id="SignalP"/>
    </source>
</evidence>
<feature type="signal peptide" evidence="1">
    <location>
        <begin position="1"/>
        <end position="20"/>
    </location>
</feature>
<proteinExistence type="predicted"/>
<gene>
    <name evidence="2" type="ORF">E7V67_009900</name>
</gene>
<evidence type="ECO:0008006" key="4">
    <source>
        <dbReference type="Google" id="ProtNLM"/>
    </source>
</evidence>
<dbReference type="EMBL" id="CP136508">
    <property type="protein sequence ID" value="WUR15391.1"/>
    <property type="molecule type" value="Genomic_DNA"/>
</dbReference>
<organism evidence="2 3">
    <name type="scientific">[Empedobacter] haloabium</name>
    <dbReference type="NCBI Taxonomy" id="592317"/>
    <lineage>
        <taxon>Bacteria</taxon>
        <taxon>Pseudomonadati</taxon>
        <taxon>Pseudomonadota</taxon>
        <taxon>Betaproteobacteria</taxon>
        <taxon>Burkholderiales</taxon>
        <taxon>Oxalobacteraceae</taxon>
        <taxon>Telluria group</taxon>
        <taxon>Telluria group incertae sedis</taxon>
    </lineage>
</organism>
<evidence type="ECO:0000313" key="3">
    <source>
        <dbReference type="Proteomes" id="UP000321323"/>
    </source>
</evidence>
<name>A0ABZ1UTN6_9BURK</name>
<sequence>MNAHLTCIAASLACSAGLLAAYDTLVARPARTIGVVDTLAVFRAEEERLAALMTSEMSSQQRERISADAQRFASAFPAALEQIAAHCRCVVIERTALIGTPPHLVDLTPELRKRMGQQ</sequence>
<keyword evidence="3" id="KW-1185">Reference proteome</keyword>
<evidence type="ECO:0000313" key="2">
    <source>
        <dbReference type="EMBL" id="WUR15391.1"/>
    </source>
</evidence>
<feature type="chain" id="PRO_5047392727" description="Type-F conjugative transfer system protein TrbI" evidence="1">
    <location>
        <begin position="21"/>
        <end position="118"/>
    </location>
</feature>